<protein>
    <submittedName>
        <fullName evidence="1">Uncharacterized protein</fullName>
    </submittedName>
</protein>
<sequence length="80" mass="8817">MSFEAINSAMWASAVQAAAGNAEAIAAFKADTGMDLRANLPAVLWEFVRWFTVNHWGLEFAPQSYRDSLNTKPAEREATP</sequence>
<dbReference type="EMBL" id="JBHUHD010000001">
    <property type="protein sequence ID" value="MFD2142352.1"/>
    <property type="molecule type" value="Genomic_DNA"/>
</dbReference>
<reference evidence="2" key="1">
    <citation type="journal article" date="2019" name="Int. J. Syst. Evol. Microbiol.">
        <title>The Global Catalogue of Microorganisms (GCM) 10K type strain sequencing project: providing services to taxonomists for standard genome sequencing and annotation.</title>
        <authorList>
            <consortium name="The Broad Institute Genomics Platform"/>
            <consortium name="The Broad Institute Genome Sequencing Center for Infectious Disease"/>
            <person name="Wu L."/>
            <person name="Ma J."/>
        </authorList>
    </citation>
    <scope>NUCLEOTIDE SEQUENCE [LARGE SCALE GENOMIC DNA]</scope>
    <source>
        <strain evidence="2">CCM 7435</strain>
    </source>
</reference>
<evidence type="ECO:0000313" key="2">
    <source>
        <dbReference type="Proteomes" id="UP001597299"/>
    </source>
</evidence>
<name>A0ABW4Z1J0_9HYPH</name>
<dbReference type="RefSeq" id="WP_213354112.1">
    <property type="nucleotide sequence ID" value="NZ_JAHBGB010000037.1"/>
</dbReference>
<accession>A0ABW4Z1J0</accession>
<proteinExistence type="predicted"/>
<comment type="caution">
    <text evidence="1">The sequence shown here is derived from an EMBL/GenBank/DDBJ whole genome shotgun (WGS) entry which is preliminary data.</text>
</comment>
<gene>
    <name evidence="1" type="ORF">ACFSNC_18250</name>
</gene>
<organism evidence="1 2">
    <name type="scientific">Ancylobacter oerskovii</name>
    <dbReference type="NCBI Taxonomy" id="459519"/>
    <lineage>
        <taxon>Bacteria</taxon>
        <taxon>Pseudomonadati</taxon>
        <taxon>Pseudomonadota</taxon>
        <taxon>Alphaproteobacteria</taxon>
        <taxon>Hyphomicrobiales</taxon>
        <taxon>Xanthobacteraceae</taxon>
        <taxon>Ancylobacter</taxon>
    </lineage>
</organism>
<keyword evidence="2" id="KW-1185">Reference proteome</keyword>
<dbReference type="Proteomes" id="UP001597299">
    <property type="component" value="Unassembled WGS sequence"/>
</dbReference>
<evidence type="ECO:0000313" key="1">
    <source>
        <dbReference type="EMBL" id="MFD2142352.1"/>
    </source>
</evidence>